<dbReference type="PROSITE" id="PS51117">
    <property type="entry name" value="LAMININ_NTER"/>
    <property type="match status" value="1"/>
</dbReference>
<comment type="subcellular location">
    <subcellularLocation>
        <location evidence="1">Secreted</location>
    </subcellularLocation>
</comment>
<dbReference type="STRING" id="268474.A0A0V1MAE5"/>
<evidence type="ECO:0000256" key="8">
    <source>
        <dbReference type="ARBA" id="ARBA00023292"/>
    </source>
</evidence>
<dbReference type="Pfam" id="PF00617">
    <property type="entry name" value="RasGEF"/>
    <property type="match status" value="1"/>
</dbReference>
<dbReference type="GO" id="GO:0007264">
    <property type="term" value="P:small GTPase-mediated signal transduction"/>
    <property type="evidence" value="ECO:0007669"/>
    <property type="project" value="InterPro"/>
</dbReference>
<dbReference type="CDD" id="cd00055">
    <property type="entry name" value="EGF_Lam"/>
    <property type="match status" value="10"/>
</dbReference>
<feature type="signal peptide" evidence="14">
    <location>
        <begin position="1"/>
        <end position="38"/>
    </location>
</feature>
<evidence type="ECO:0000259" key="16">
    <source>
        <dbReference type="PROSITE" id="PS50009"/>
    </source>
</evidence>
<dbReference type="PANTHER" id="PTHR10574">
    <property type="entry name" value="NETRIN/LAMININ-RELATED"/>
    <property type="match status" value="1"/>
</dbReference>
<feature type="domain" description="Laminin EGF-like" evidence="17">
    <location>
        <begin position="874"/>
        <end position="928"/>
    </location>
</feature>
<feature type="compositionally biased region" description="Basic and acidic residues" evidence="13">
    <location>
        <begin position="1488"/>
        <end position="1507"/>
    </location>
</feature>
<evidence type="ECO:0000256" key="12">
    <source>
        <dbReference type="SAM" id="Coils"/>
    </source>
</evidence>
<dbReference type="GO" id="GO:0001784">
    <property type="term" value="F:phosphotyrosine residue binding"/>
    <property type="evidence" value="ECO:0007669"/>
    <property type="project" value="InterPro"/>
</dbReference>
<dbReference type="SMART" id="SM00136">
    <property type="entry name" value="LamNT"/>
    <property type="match status" value="1"/>
</dbReference>
<dbReference type="FunFam" id="2.10.25.10:FF:000166">
    <property type="entry name" value="laminin subunit gamma-1"/>
    <property type="match status" value="1"/>
</dbReference>
<keyword evidence="9" id="KW-0344">Guanine-nucleotide releasing factor</keyword>
<evidence type="ECO:0000256" key="13">
    <source>
        <dbReference type="SAM" id="MobiDB-lite"/>
    </source>
</evidence>
<proteinExistence type="predicted"/>
<dbReference type="GO" id="GO:0009888">
    <property type="term" value="P:tissue development"/>
    <property type="evidence" value="ECO:0007669"/>
    <property type="project" value="TreeGrafter"/>
</dbReference>
<feature type="disulfide bond" evidence="11">
    <location>
        <begin position="350"/>
        <end position="359"/>
    </location>
</feature>
<keyword evidence="4" id="KW-0677">Repeat</keyword>
<dbReference type="InterPro" id="IPR001895">
    <property type="entry name" value="RASGEF_cat_dom"/>
</dbReference>
<feature type="disulfide bond" evidence="11">
    <location>
        <begin position="461"/>
        <end position="470"/>
    </location>
</feature>
<dbReference type="PRINTS" id="PR00011">
    <property type="entry name" value="EGFLAMININ"/>
</dbReference>
<dbReference type="PROSITE" id="PS50001">
    <property type="entry name" value="SH2"/>
    <property type="match status" value="1"/>
</dbReference>
<evidence type="ECO:0000256" key="5">
    <source>
        <dbReference type="ARBA" id="ARBA00022999"/>
    </source>
</evidence>
<dbReference type="InterPro" id="IPR000034">
    <property type="entry name" value="Laminin_IV"/>
</dbReference>
<dbReference type="FunFam" id="2.10.25.10:FF:000090">
    <property type="entry name" value="laminin subunit alpha"/>
    <property type="match status" value="1"/>
</dbReference>
<name>A0A0V1MAE5_9BILA</name>
<evidence type="ECO:0000256" key="3">
    <source>
        <dbReference type="ARBA" id="ARBA00022729"/>
    </source>
</evidence>
<feature type="domain" description="Laminin EGF-like" evidence="17">
    <location>
        <begin position="441"/>
        <end position="487"/>
    </location>
</feature>
<dbReference type="SMART" id="SM00252">
    <property type="entry name" value="SH2"/>
    <property type="match status" value="1"/>
</dbReference>
<feature type="disulfide bond" evidence="11">
    <location>
        <begin position="1035"/>
        <end position="1052"/>
    </location>
</feature>
<dbReference type="InterPro" id="IPR000980">
    <property type="entry name" value="SH2"/>
</dbReference>
<dbReference type="FunFam" id="3.30.505.10:FF:000013">
    <property type="entry name" value="SH2 domain-containing protein 3C isoform X1"/>
    <property type="match status" value="1"/>
</dbReference>
<dbReference type="GO" id="GO:0005085">
    <property type="term" value="F:guanyl-nucleotide exchange factor activity"/>
    <property type="evidence" value="ECO:0007669"/>
    <property type="project" value="UniProtKB-KW"/>
</dbReference>
<dbReference type="InterPro" id="IPR008211">
    <property type="entry name" value="Laminin_N"/>
</dbReference>
<dbReference type="InterPro" id="IPR002049">
    <property type="entry name" value="LE_dom"/>
</dbReference>
<keyword evidence="6 11" id="KW-1015">Disulfide bond</keyword>
<keyword evidence="2" id="KW-0964">Secreted</keyword>
<feature type="domain" description="Laminin EGF-like" evidence="17">
    <location>
        <begin position="488"/>
        <end position="540"/>
    </location>
</feature>
<feature type="domain" description="Laminin N-terminal" evidence="19">
    <location>
        <begin position="58"/>
        <end position="325"/>
    </location>
</feature>
<sequence>LVVGCWLMKKKVSNSHGLTAMKLSHLTLIIFTVVSTSAQEEIDEYPQSSGRCVDENGVAQRCVPEFINAAFNRPVEVTNTCGLSRPVEFCVQTGHSGMNKVCDVCDARVSSQAHPSFYLTDFNNPNNETWWQSETMAESIQYPTTVNMTINLGSLVNQHGQMWQFVCLYAVCIDLNSSFPGKAFDITYVRLKFRSPRPESFAIYKKSRADSDWSPWQYYSATCRSTYGVPEKAPILPNAEAVAQCSAEYSDISPLTGGNVAFSTLEGRPSAHNFEESSVLQDWVTASEIRIVLTRLNTFGDEVFRDIKVLRSYYYAVSDFAIGGRCKCNGHASRCVKSTGHGEEKLVCQCEHNTHGEDCDECLPFFNNRPWKAATAENANECQACDCNGLSNRCYFDEELYRTTGNGGHCINCAGNTRGAHCEACLENYWRAPGQQTCLPCNCNEIGSVNMQCDDSGQCICKPGVGGQHCDRCLPGFYEFSALGCRDCGCLESGSLDNQPSCRSDTGDCTCKRNVEGRQCERCRPGFFNLDLENEFGCTPCFCFGHSSVCDSALGYYKSNITSTFDSSRDGWKAERYDGRETELQYNLMDQAVSVAEFDGPSYFIAPGKFRGNQRSAYNQILSFKLKVVQSNARASVRDIVLEGADGQVISVPVFAQGNPVPATYEQIYRYRLHESADFGWTPSLSTTKFLGLLSNVTALKIRGTFAAGDVGGLDDVVLQSASMTPNGEELGQRAMWIESCQCPDNFVGQFCESCAPGFRREPKFGGPFSRCIKCECHGHADLCEAESGRCICEHNTAGDNCERCARGFYGNALNGTVNDCIACPCPDSGPCLLHTDNDIICLDCPNGYAGRRCEICSDGYFGEPSNGRNCTFCKCSGNIDPNSVGNCDRTTGECKKCIYNTHGFECEKCLPGFYGDALLEPKGDCKPCDCYSFGTYKPRTDYDFLECQQSDGQCQCLNHVTGRRCDQCEIGYYNISSGEGCQPCNCDPLGSLNTSCDISTGQCACKPGVIGRRCDQCAVRHFGFGPKGCEACNCLVMGSVNLQCSITTGQCQCHPNIEGRQCDRCKENMYNLEAGCLECPPCYKLIQKYAKQHREKLEKLKDLLAEIIANPMVINDTNFEKKLAEVHEDVTKFGVDVKERLAGGDSSLIKRVTKLRDDITKAEESLADVDHLLLETNFTISEAINIMSSWDRIKEKSYAELRHAQYFLNNDAVEAWNRARLASDRFGRPSDEMTNLAEEARQLAERQMNNSLTIERYAADALNASKQAYKKAHEAIYGSEAISSEISRLQKSYVSAEELQNQTISMAKEQVDRAEQVYQKAAEMLNKVDSLKIPEVDIDGLQKKALVVSEEAKTVRSEAENLAMENKPVVDQVNRMRTHADYELMRAENQQQIADALLADLDAAHAKAQKAVALAESTLAEANNTLRTLEEFDALVQQSKLQAIEALARTGEIESTIKEAERWSSEAELLLGNAKDDAKKASQIAQDAREDAEKASKSAEKIRSDAHSTKLGVQKLKVEAENVKADANKATNTLNNYRMLSADDKQKAIEALELASQADLLANRSNRTTTEAIETLKKILNELNNLERVKQADLDMLAEGVAGATQVLSDANLEQEVSSLKAKQMEQQRRINLYQADIDRLEREVRNIEQIRDSLPDRCYNVIDIEGSALFTMVMIHQAFLIVTTSASGTPMIGQTLLTGINRLASTPINKSMQLFIHSVSSNLVQEGEEEEERKTGRVAFLPGRRFVWESRIDDHYWYHGSIDRSQAETLVLYPGDFLVRDSLSREHDYVITCNWQGYPTHFAISRTLQNQGTLYERAFFKIEEEQFDSIPALIHFYVGNKQPLTRDSQCIISKPVNRDPASPPKPCVPFQVDNNRLGAVYQAVVQNGIDNIPIPEVPDHIRNRPLPELPLIKELQLQQQRHYLKKSLKSSSEKVSSVKQQYPAEVRNSSNNISFTNINSLEDGYIYTGNNFNGIVVDDSTEQRSHWPEEHEYCDIDYEEVLPIEKSNSNAKLAADVKIMNNNNTNDNDNDNEAETTTNTDSFFIYDAPSNGAPVDMNDIELQLTSRIHVQSYTCENFPADLKPMDCRIWPEICKTLLQLDCAELCMCLNREDVRFLSAHAFSAHPLIPVDLSLLLLPQGDQFRKDIIERCTTLKYFIIMSILNADNFNQRVQLMVKWIEISEKMKNSFDNFFAFNSIIAALSSSQVTSITSHWSNLRSNYTACAVMYESKLRRMYVEKLYWNLNSVSNEMNFKGIPELETICHLYQPIDKKLNENFFHHLFRDDEHFGLESIWQVLLEARKWKNMQLSSLGGGQVQIEDQNLSSFANEMFQTEFQIFTLWGIKGCLVNSTERYEKMEKLLSVLAERCEIE</sequence>
<dbReference type="Pfam" id="PF00052">
    <property type="entry name" value="Laminin_B"/>
    <property type="match status" value="1"/>
</dbReference>
<feature type="domain" description="Laminin IV type A" evidence="18">
    <location>
        <begin position="567"/>
        <end position="740"/>
    </location>
</feature>
<evidence type="ECO:0000256" key="11">
    <source>
        <dbReference type="PROSITE-ProRule" id="PRU00460"/>
    </source>
</evidence>
<feature type="domain" description="Laminin EGF-like" evidence="17">
    <location>
        <begin position="929"/>
        <end position="984"/>
    </location>
</feature>
<accession>A0A0V1MAE5</accession>
<feature type="non-terminal residue" evidence="20">
    <location>
        <position position="1"/>
    </location>
</feature>
<organism evidence="20 21">
    <name type="scientific">Trichinella papuae</name>
    <dbReference type="NCBI Taxonomy" id="268474"/>
    <lineage>
        <taxon>Eukaryota</taxon>
        <taxon>Metazoa</taxon>
        <taxon>Ecdysozoa</taxon>
        <taxon>Nematoda</taxon>
        <taxon>Enoplea</taxon>
        <taxon>Dorylaimia</taxon>
        <taxon>Trichinellida</taxon>
        <taxon>Trichinellidae</taxon>
        <taxon>Trichinella</taxon>
    </lineage>
</organism>
<keyword evidence="3 14" id="KW-0732">Signal</keyword>
<dbReference type="Proteomes" id="UP000054843">
    <property type="component" value="Unassembled WGS sequence"/>
</dbReference>
<feature type="domain" description="SH2" evidence="15">
    <location>
        <begin position="1759"/>
        <end position="1858"/>
    </location>
</feature>
<protein>
    <submittedName>
        <fullName evidence="20">Laminin-like protein lam-2</fullName>
    </submittedName>
</protein>
<dbReference type="PROSITE" id="PS50009">
    <property type="entry name" value="RASGEF_CAT"/>
    <property type="match status" value="1"/>
</dbReference>
<evidence type="ECO:0000256" key="7">
    <source>
        <dbReference type="ARBA" id="ARBA00023180"/>
    </source>
</evidence>
<dbReference type="SUPFAM" id="SSF48366">
    <property type="entry name" value="Ras GEF"/>
    <property type="match status" value="1"/>
</dbReference>
<dbReference type="InterPro" id="IPR000742">
    <property type="entry name" value="EGF"/>
</dbReference>
<feature type="disulfide bond" evidence="11">
    <location>
        <begin position="957"/>
        <end position="966"/>
    </location>
</feature>
<dbReference type="GO" id="GO:0005604">
    <property type="term" value="C:basement membrane"/>
    <property type="evidence" value="ECO:0007669"/>
    <property type="project" value="TreeGrafter"/>
</dbReference>
<dbReference type="InterPro" id="IPR050440">
    <property type="entry name" value="Laminin/Netrin_ECM"/>
</dbReference>
<feature type="coiled-coil region" evidence="12">
    <location>
        <begin position="1084"/>
        <end position="1111"/>
    </location>
</feature>
<evidence type="ECO:0000256" key="9">
    <source>
        <dbReference type="PROSITE-ProRule" id="PRU00168"/>
    </source>
</evidence>
<dbReference type="PROSITE" id="PS50027">
    <property type="entry name" value="EGF_LAM_2"/>
    <property type="match status" value="8"/>
</dbReference>
<feature type="domain" description="Laminin EGF-like" evidence="17">
    <location>
        <begin position="985"/>
        <end position="1032"/>
    </location>
</feature>
<dbReference type="InterPro" id="IPR036964">
    <property type="entry name" value="RASGEF_cat_dom_sf"/>
</dbReference>
<dbReference type="Pfam" id="PF00017">
    <property type="entry name" value="SH2"/>
    <property type="match status" value="1"/>
</dbReference>
<dbReference type="SUPFAM" id="SSF57196">
    <property type="entry name" value="EGF/Laminin"/>
    <property type="match status" value="10"/>
</dbReference>
<evidence type="ECO:0000259" key="19">
    <source>
        <dbReference type="PROSITE" id="PS51117"/>
    </source>
</evidence>
<keyword evidence="5 10" id="KW-0727">SH2 domain</keyword>
<feature type="domain" description="Laminin EGF-like" evidence="17">
    <location>
        <begin position="326"/>
        <end position="384"/>
    </location>
</feature>
<dbReference type="SMART" id="SM00281">
    <property type="entry name" value="LamB"/>
    <property type="match status" value="1"/>
</dbReference>
<dbReference type="InterPro" id="IPR023578">
    <property type="entry name" value="Ras_GEF_dom_sf"/>
</dbReference>
<dbReference type="GO" id="GO:0005576">
    <property type="term" value="C:extracellular region"/>
    <property type="evidence" value="ECO:0007669"/>
    <property type="project" value="UniProtKB-SubCell"/>
</dbReference>
<dbReference type="PROSITE" id="PS01248">
    <property type="entry name" value="EGF_LAM_1"/>
    <property type="match status" value="3"/>
</dbReference>
<dbReference type="EMBL" id="JYDO01000160">
    <property type="protein sequence ID" value="KRZ68611.1"/>
    <property type="molecule type" value="Genomic_DNA"/>
</dbReference>
<dbReference type="FunFam" id="2.10.25.10:FF:000105">
    <property type="entry name" value="laminin subunit gamma-1"/>
    <property type="match status" value="1"/>
</dbReference>
<evidence type="ECO:0000256" key="2">
    <source>
        <dbReference type="ARBA" id="ARBA00022525"/>
    </source>
</evidence>
<evidence type="ECO:0000259" key="17">
    <source>
        <dbReference type="PROSITE" id="PS50027"/>
    </source>
</evidence>
<dbReference type="FunFam" id="2.10.25.10:FF:000615">
    <property type="entry name" value="Laminin subunit gamma-3"/>
    <property type="match status" value="1"/>
</dbReference>
<evidence type="ECO:0000256" key="1">
    <source>
        <dbReference type="ARBA" id="ARBA00004613"/>
    </source>
</evidence>
<dbReference type="FunFam" id="2.60.120.260:FF:000018">
    <property type="entry name" value="Laminin subunit gamma 1"/>
    <property type="match status" value="1"/>
</dbReference>
<dbReference type="Gene3D" id="2.10.25.10">
    <property type="entry name" value="Laminin"/>
    <property type="match status" value="9"/>
</dbReference>
<dbReference type="Pfam" id="PF24973">
    <property type="entry name" value="EGF_LMN_ATRN"/>
    <property type="match status" value="1"/>
</dbReference>
<dbReference type="Pfam" id="PF00053">
    <property type="entry name" value="EGF_laminin"/>
    <property type="match status" value="10"/>
</dbReference>
<feature type="coiled-coil region" evidence="12">
    <location>
        <begin position="1567"/>
        <end position="1659"/>
    </location>
</feature>
<dbReference type="SUPFAM" id="SSF55550">
    <property type="entry name" value="SH2 domain"/>
    <property type="match status" value="1"/>
</dbReference>
<dbReference type="FunFam" id="2.10.25.10:FF:000067">
    <property type="entry name" value="Laminin subunit gamma 1"/>
    <property type="match status" value="2"/>
</dbReference>
<feature type="domain" description="Ras-GEF" evidence="16">
    <location>
        <begin position="2103"/>
        <end position="2342"/>
    </location>
</feature>
<feature type="disulfide bond" evidence="11">
    <location>
        <begin position="1033"/>
        <end position="1045"/>
    </location>
</feature>
<dbReference type="CDD" id="cd10337">
    <property type="entry name" value="SH2_BCAR3"/>
    <property type="match status" value="1"/>
</dbReference>
<dbReference type="Gene3D" id="3.30.505.10">
    <property type="entry name" value="SH2 domain"/>
    <property type="match status" value="1"/>
</dbReference>
<feature type="chain" id="PRO_5006882358" evidence="14">
    <location>
        <begin position="39"/>
        <end position="2373"/>
    </location>
</feature>
<dbReference type="Gene3D" id="1.10.840.10">
    <property type="entry name" value="Ras guanine-nucleotide exchange factors catalytic domain"/>
    <property type="match status" value="1"/>
</dbReference>
<comment type="caution">
    <text evidence="11">Lacks conserved residue(s) required for the propagation of feature annotation.</text>
</comment>
<gene>
    <name evidence="20" type="primary">lam-2</name>
    <name evidence="20" type="ORF">T10_11300</name>
</gene>
<dbReference type="Gene3D" id="2.60.120.260">
    <property type="entry name" value="Galactose-binding domain-like"/>
    <property type="match status" value="1"/>
</dbReference>
<dbReference type="PROSITE" id="PS51115">
    <property type="entry name" value="LAMININ_IVA"/>
    <property type="match status" value="1"/>
</dbReference>
<dbReference type="InterPro" id="IPR036860">
    <property type="entry name" value="SH2_dom_sf"/>
</dbReference>
<feature type="disulfide bond" evidence="11">
    <location>
        <begin position="985"/>
        <end position="997"/>
    </location>
</feature>
<evidence type="ECO:0000259" key="15">
    <source>
        <dbReference type="PROSITE" id="PS50001"/>
    </source>
</evidence>
<feature type="disulfide bond" evidence="11">
    <location>
        <begin position="987"/>
        <end position="1004"/>
    </location>
</feature>
<feature type="disulfide bond" evidence="11">
    <location>
        <begin position="793"/>
        <end position="802"/>
    </location>
</feature>
<dbReference type="InterPro" id="IPR056863">
    <property type="entry name" value="LMN_ATRN_NET-like_EGF"/>
</dbReference>
<keyword evidence="12" id="KW-0175">Coiled coil</keyword>
<reference evidence="20 21" key="1">
    <citation type="submission" date="2015-01" db="EMBL/GenBank/DDBJ databases">
        <title>Evolution of Trichinella species and genotypes.</title>
        <authorList>
            <person name="Korhonen P.K."/>
            <person name="Edoardo P."/>
            <person name="Giuseppe L.R."/>
            <person name="Gasser R.B."/>
        </authorList>
    </citation>
    <scope>NUCLEOTIDE SEQUENCE [LARGE SCALE GENOMIC DNA]</scope>
    <source>
        <strain evidence="20">ISS1980</strain>
    </source>
</reference>
<evidence type="ECO:0000256" key="10">
    <source>
        <dbReference type="PROSITE-ProRule" id="PRU00191"/>
    </source>
</evidence>
<dbReference type="PANTHER" id="PTHR10574:SF435">
    <property type="entry name" value="LAMININ SUBUNIT GAMMA-1"/>
    <property type="match status" value="1"/>
</dbReference>
<feature type="disulfide bond" evidence="11">
    <location>
        <begin position="1054"/>
        <end position="1063"/>
    </location>
</feature>
<dbReference type="SMART" id="SM00181">
    <property type="entry name" value="EGF"/>
    <property type="match status" value="5"/>
</dbReference>
<comment type="caution">
    <text evidence="20">The sequence shown here is derived from an EMBL/GenBank/DDBJ whole genome shotgun (WGS) entry which is preliminary data.</text>
</comment>
<feature type="region of interest" description="Disordered" evidence="13">
    <location>
        <begin position="1482"/>
        <end position="1507"/>
    </location>
</feature>
<evidence type="ECO:0000313" key="20">
    <source>
        <dbReference type="EMBL" id="KRZ68611.1"/>
    </source>
</evidence>
<keyword evidence="7" id="KW-0325">Glycoprotein</keyword>
<keyword evidence="8 11" id="KW-0424">Laminin EGF-like domain</keyword>
<feature type="disulfide bond" evidence="11">
    <location>
        <begin position="898"/>
        <end position="907"/>
    </location>
</feature>
<dbReference type="FunFam" id="2.10.25.10:FF:000011">
    <property type="entry name" value="Cadherin EGF LAG seven-pass G-type receptor"/>
    <property type="match status" value="1"/>
</dbReference>
<dbReference type="Pfam" id="PF00055">
    <property type="entry name" value="Laminin_N"/>
    <property type="match status" value="2"/>
</dbReference>
<feature type="disulfide bond" evidence="11">
    <location>
        <begin position="511"/>
        <end position="520"/>
    </location>
</feature>
<evidence type="ECO:0000256" key="14">
    <source>
        <dbReference type="SAM" id="SignalP"/>
    </source>
</evidence>
<evidence type="ECO:0000256" key="4">
    <source>
        <dbReference type="ARBA" id="ARBA00022737"/>
    </source>
</evidence>
<dbReference type="OrthoDB" id="430826at2759"/>
<dbReference type="FunFam" id="2.10.25.10:FF:000051">
    <property type="entry name" value="Laminin subunit alpha 4"/>
    <property type="match status" value="1"/>
</dbReference>
<evidence type="ECO:0000313" key="21">
    <source>
        <dbReference type="Proteomes" id="UP000054843"/>
    </source>
</evidence>
<feature type="domain" description="Laminin EGF-like" evidence="17">
    <location>
        <begin position="775"/>
        <end position="823"/>
    </location>
</feature>
<dbReference type="InterPro" id="IPR044102">
    <property type="entry name" value="SH2_SHEP1/BCAR3/NSP1"/>
</dbReference>
<dbReference type="SMART" id="SM00180">
    <property type="entry name" value="EGF_Lam"/>
    <property type="match status" value="10"/>
</dbReference>
<evidence type="ECO:0000256" key="6">
    <source>
        <dbReference type="ARBA" id="ARBA00023157"/>
    </source>
</evidence>
<dbReference type="CDD" id="cd06503">
    <property type="entry name" value="ATP-synt_Fo_b"/>
    <property type="match status" value="1"/>
</dbReference>
<keyword evidence="21" id="KW-1185">Reference proteome</keyword>
<feature type="domain" description="Laminin EGF-like" evidence="17">
    <location>
        <begin position="1033"/>
        <end position="1079"/>
    </location>
</feature>
<feature type="disulfide bond" evidence="11">
    <location>
        <begin position="1006"/>
        <end position="1015"/>
    </location>
</feature>
<dbReference type="GO" id="GO:0009887">
    <property type="term" value="P:animal organ morphogenesis"/>
    <property type="evidence" value="ECO:0007669"/>
    <property type="project" value="TreeGrafter"/>
</dbReference>
<feature type="disulfide bond" evidence="11">
    <location>
        <begin position="441"/>
        <end position="453"/>
    </location>
</feature>
<dbReference type="GO" id="GO:0007411">
    <property type="term" value="P:axon guidance"/>
    <property type="evidence" value="ECO:0007669"/>
    <property type="project" value="TreeGrafter"/>
</dbReference>
<evidence type="ECO:0000259" key="18">
    <source>
        <dbReference type="PROSITE" id="PS51115"/>
    </source>
</evidence>